<dbReference type="KEGG" id="sjp:SJA_C1-06580"/>
<organism evidence="2 3">
    <name type="scientific">Sphingobium indicum (strain DSM 16413 / CCM 7287 / MTCC 6362 / UT26 / NBRC 101211 / UT26S)</name>
    <name type="common">Sphingobium japonicum</name>
    <dbReference type="NCBI Taxonomy" id="452662"/>
    <lineage>
        <taxon>Bacteria</taxon>
        <taxon>Pseudomonadati</taxon>
        <taxon>Pseudomonadota</taxon>
        <taxon>Alphaproteobacteria</taxon>
        <taxon>Sphingomonadales</taxon>
        <taxon>Sphingomonadaceae</taxon>
        <taxon>Sphingobium</taxon>
    </lineage>
</organism>
<dbReference type="EMBL" id="AP010803">
    <property type="protein sequence ID" value="BAI95492.1"/>
    <property type="molecule type" value="Genomic_DNA"/>
</dbReference>
<feature type="transmembrane region" description="Helical" evidence="1">
    <location>
        <begin position="42"/>
        <end position="60"/>
    </location>
</feature>
<dbReference type="HOGENOM" id="CLU_154637_0_0_5"/>
<name>D4YYR0_SPHIU</name>
<accession>D4YYR0</accession>
<evidence type="ECO:0000256" key="1">
    <source>
        <dbReference type="SAM" id="Phobius"/>
    </source>
</evidence>
<reference evidence="2 3" key="1">
    <citation type="journal article" date="2010" name="J. Bacteriol.">
        <title>Complete genome sequence of the representative gamma-hexachlorocyclohexane-degrading bacterium Sphingobium japonicum UT26.</title>
        <authorList>
            <person name="Nagata Y."/>
            <person name="Ohtsubo Y."/>
            <person name="Endo R."/>
            <person name="Ichikawa N."/>
            <person name="Ankai A."/>
            <person name="Oguchi A."/>
            <person name="Fukui S."/>
            <person name="Fujita N."/>
            <person name="Tsuda M."/>
        </authorList>
    </citation>
    <scope>NUCLEOTIDE SEQUENCE [LARGE SCALE GENOMIC DNA]</scope>
    <source>
        <strain evidence="3">DSM 16413 / CCM 7287 / MTCC 6362 / UT26 / NBRC 101211 / UT26S</strain>
    </source>
</reference>
<sequence>MPLIGRAVHVFLVQRKERAGFLATKWNDGATRRTGHAQRMSTHLAVALVVFCLLQIFIVAKMGGSLLLHLGIIVAIGGFAVAARGLERRWELLDSSGLPAHSLDLRFRRDLVQLWGASIGGGLLWIPVAIIFHALFG</sequence>
<feature type="transmembrane region" description="Helical" evidence="1">
    <location>
        <begin position="114"/>
        <end position="136"/>
    </location>
</feature>
<protein>
    <submittedName>
        <fullName evidence="2">Uncharacterized protein</fullName>
    </submittedName>
</protein>
<gene>
    <name evidence="2" type="ordered locus">SJA_C1-06580</name>
</gene>
<dbReference type="STRING" id="452662.SJA_C1-06580"/>
<keyword evidence="1" id="KW-0472">Membrane</keyword>
<keyword evidence="1" id="KW-0812">Transmembrane</keyword>
<evidence type="ECO:0000313" key="2">
    <source>
        <dbReference type="EMBL" id="BAI95492.1"/>
    </source>
</evidence>
<proteinExistence type="predicted"/>
<dbReference type="Proteomes" id="UP000007753">
    <property type="component" value="Chromosome 1"/>
</dbReference>
<feature type="transmembrane region" description="Helical" evidence="1">
    <location>
        <begin position="66"/>
        <end position="86"/>
    </location>
</feature>
<evidence type="ECO:0000313" key="3">
    <source>
        <dbReference type="Proteomes" id="UP000007753"/>
    </source>
</evidence>
<keyword evidence="3" id="KW-1185">Reference proteome</keyword>
<keyword evidence="1" id="KW-1133">Transmembrane helix</keyword>
<dbReference type="AlphaFoldDB" id="D4YYR0"/>